<name>A0A6I9MTB6_9TELE</name>
<dbReference type="Gene3D" id="1.20.140.100">
    <property type="entry name" value="Dynein heavy chain, N-terminal domain 2"/>
    <property type="match status" value="1"/>
</dbReference>
<feature type="domain" description="Dynein heavy chain linker" evidence="1">
    <location>
        <begin position="2"/>
        <end position="172"/>
    </location>
</feature>
<organism evidence="2 3">
    <name type="scientific">Notothenia coriiceps</name>
    <name type="common">black rockcod</name>
    <dbReference type="NCBI Taxonomy" id="8208"/>
    <lineage>
        <taxon>Eukaryota</taxon>
        <taxon>Metazoa</taxon>
        <taxon>Chordata</taxon>
        <taxon>Craniata</taxon>
        <taxon>Vertebrata</taxon>
        <taxon>Euteleostomi</taxon>
        <taxon>Actinopterygii</taxon>
        <taxon>Neopterygii</taxon>
        <taxon>Teleostei</taxon>
        <taxon>Neoteleostei</taxon>
        <taxon>Acanthomorphata</taxon>
        <taxon>Eupercaria</taxon>
        <taxon>Perciformes</taxon>
        <taxon>Notothenioidei</taxon>
        <taxon>Nototheniidae</taxon>
        <taxon>Notothenia</taxon>
    </lineage>
</organism>
<evidence type="ECO:0000259" key="1">
    <source>
        <dbReference type="Pfam" id="PF08393"/>
    </source>
</evidence>
<dbReference type="Pfam" id="PF08393">
    <property type="entry name" value="DHC_N2"/>
    <property type="match status" value="1"/>
</dbReference>
<dbReference type="AlphaFoldDB" id="A0A6I9MTB6"/>
<dbReference type="InterPro" id="IPR042222">
    <property type="entry name" value="Dynein_2_N"/>
</dbReference>
<evidence type="ECO:0000313" key="2">
    <source>
        <dbReference type="Proteomes" id="UP000504611"/>
    </source>
</evidence>
<dbReference type="GO" id="GO:0051959">
    <property type="term" value="F:dynein light intermediate chain binding"/>
    <property type="evidence" value="ECO:0007669"/>
    <property type="project" value="InterPro"/>
</dbReference>
<feature type="non-terminal residue" evidence="3">
    <location>
        <position position="1"/>
    </location>
</feature>
<reference evidence="3" key="1">
    <citation type="submission" date="2025-08" db="UniProtKB">
        <authorList>
            <consortium name="RefSeq"/>
        </authorList>
    </citation>
    <scope>IDENTIFICATION</scope>
    <source>
        <tissue evidence="3">Muscle</tissue>
    </source>
</reference>
<dbReference type="PANTHER" id="PTHR46532">
    <property type="entry name" value="MALE FERTILITY FACTOR KL5"/>
    <property type="match status" value="1"/>
</dbReference>
<evidence type="ECO:0000313" key="3">
    <source>
        <dbReference type="RefSeq" id="XP_010767667.1"/>
    </source>
</evidence>
<dbReference type="InterPro" id="IPR026983">
    <property type="entry name" value="DHC"/>
</dbReference>
<dbReference type="InterPro" id="IPR013602">
    <property type="entry name" value="Dynein_heavy_linker"/>
</dbReference>
<protein>
    <submittedName>
        <fullName evidence="3">Cytoplasmic dynein 2 heavy chain 1-like</fullName>
    </submittedName>
</protein>
<dbReference type="PANTHER" id="PTHR46532:SF15">
    <property type="entry name" value="CYTOPLASMIC DYNEIN 2 HEAVY CHAIN 1"/>
    <property type="match status" value="1"/>
</dbReference>
<dbReference type="FunFam" id="1.20.140.100:FF:000005">
    <property type="entry name" value="cytoplasmic dynein 2 heavy chain 1"/>
    <property type="match status" value="1"/>
</dbReference>
<proteinExistence type="predicted"/>
<dbReference type="Proteomes" id="UP000504611">
    <property type="component" value="Unplaced"/>
</dbReference>
<dbReference type="GO" id="GO:0007018">
    <property type="term" value="P:microtubule-based movement"/>
    <property type="evidence" value="ECO:0007669"/>
    <property type="project" value="InterPro"/>
</dbReference>
<dbReference type="GO" id="GO:0045505">
    <property type="term" value="F:dynein intermediate chain binding"/>
    <property type="evidence" value="ECO:0007669"/>
    <property type="project" value="InterPro"/>
</dbReference>
<keyword evidence="2" id="KW-1185">Reference proteome</keyword>
<dbReference type="OrthoDB" id="10252139at2759"/>
<dbReference type="GO" id="GO:0005858">
    <property type="term" value="C:axonemal dynein complex"/>
    <property type="evidence" value="ECO:0007669"/>
    <property type="project" value="TreeGrafter"/>
</dbReference>
<dbReference type="GeneID" id="104943897"/>
<sequence length="172" mass="20120">DLNSRAQAEVTIREALRELDLWGAAATFNLTEYTDSSKRTLTLIKDWKDIVNQVGDNRCLLQSLKDSPYYRSFQDKVSLWEVRLSDLDEYLLSLNAIQRRWVYLEPIFGRGALPREEARFKRVDEDFRSIMSDIQRDNRVVSLSSRAGIRNSLVTILDQLQRCQKSLNEFLE</sequence>
<accession>A0A6I9MTB6</accession>
<feature type="non-terminal residue" evidence="3">
    <location>
        <position position="172"/>
    </location>
</feature>
<dbReference type="RefSeq" id="XP_010767667.1">
    <property type="nucleotide sequence ID" value="XM_010769365.1"/>
</dbReference>
<gene>
    <name evidence="3" type="primary">LOC104943897</name>
</gene>
<dbReference type="KEGG" id="ncc:104943897"/>